<dbReference type="GeneID" id="54484665"/>
<feature type="compositionally biased region" description="Basic and acidic residues" evidence="1">
    <location>
        <begin position="764"/>
        <end position="773"/>
    </location>
</feature>
<keyword evidence="3" id="KW-1185">Reference proteome</keyword>
<reference evidence="2" key="1">
    <citation type="journal article" date="2020" name="Stud. Mycol.">
        <title>101 Dothideomycetes genomes: a test case for predicting lifestyles and emergence of pathogens.</title>
        <authorList>
            <person name="Haridas S."/>
            <person name="Albert R."/>
            <person name="Binder M."/>
            <person name="Bloem J."/>
            <person name="Labutti K."/>
            <person name="Salamov A."/>
            <person name="Andreopoulos B."/>
            <person name="Baker S."/>
            <person name="Barry K."/>
            <person name="Bills G."/>
            <person name="Bluhm B."/>
            <person name="Cannon C."/>
            <person name="Castanera R."/>
            <person name="Culley D."/>
            <person name="Daum C."/>
            <person name="Ezra D."/>
            <person name="Gonzalez J."/>
            <person name="Henrissat B."/>
            <person name="Kuo A."/>
            <person name="Liang C."/>
            <person name="Lipzen A."/>
            <person name="Lutzoni F."/>
            <person name="Magnuson J."/>
            <person name="Mondo S."/>
            <person name="Nolan M."/>
            <person name="Ohm R."/>
            <person name="Pangilinan J."/>
            <person name="Park H.-J."/>
            <person name="Ramirez L."/>
            <person name="Alfaro M."/>
            <person name="Sun H."/>
            <person name="Tritt A."/>
            <person name="Yoshinaga Y."/>
            <person name="Zwiers L.-H."/>
            <person name="Turgeon B."/>
            <person name="Goodwin S."/>
            <person name="Spatafora J."/>
            <person name="Crous P."/>
            <person name="Grigoriev I."/>
        </authorList>
    </citation>
    <scope>NUCLEOTIDE SEQUENCE</scope>
    <source>
        <strain evidence="2">CBS 121739</strain>
    </source>
</reference>
<feature type="region of interest" description="Disordered" evidence="1">
    <location>
        <begin position="687"/>
        <end position="707"/>
    </location>
</feature>
<accession>A0A6A6WF70</accession>
<evidence type="ECO:0000256" key="1">
    <source>
        <dbReference type="SAM" id="MobiDB-lite"/>
    </source>
</evidence>
<feature type="compositionally biased region" description="Acidic residues" evidence="1">
    <location>
        <begin position="250"/>
        <end position="277"/>
    </location>
</feature>
<sequence>MASTDSPLINGHSMPSPGLQQYADFYEKLSILQQEVYTGRHSRIRLPESVVARLMQHTVQNVPSTSVPVANGDTNVSIYTTRSPTSQDPAAILFPPYSTEKALVPPPIPSAKRQLSELDPIFLTKSDDLVRAETQLRRQRIERSLKDLYDAKKGLPRDKDFPYDSEIRFDVDEILAKALALVEPVSGFDDPEPSDSFDEDSYYSSKANSWSTDEQAASGWKDDHTIQSIATKGKAGLIVEETQRGMPDTQAEDIDPDDDDEYEPTADLEMIEPEYEPELSGAHHSEDDDYSPPPADLNSSRAPNGHVPSIPVNTSARNARRSRTPEPVPVFRNQITSPIAPQPSRISPLATAKQPRGTRNRNNQHGQQNKSRPGSPAGHENGGPSRQNKQGNGNFKSPRNTGQQSPNVPKNGIQNPRKRRREEQAEKQAEKRRNSGKRVARSPPVLEPVIKEEPVSPPPIARLSDPQPLRRRLHEYPSDLEIIQPRELVRPVYYRDVESRQAQRAYEVDEPTTPIQTVARVPSTSSHRRILERDDQDLRRVASLQYARRQSPPADGRSSRAVSHAFVEPSLQPVYRTASTRPTPSQYIRDRSRSPIYVEDAYAGAMRPPPAPAPRPFIVDEYGNKYYAALPERSRVVERSSTREPMLRASVRPVDTYDDEEVVRMPPPVRRYIEHAEPERQYRVREFSTARDDPSRQPIAMYEDMPPPPQAYVSRAYSMRPEVVHREPGVEYVTRHQSIAPGRDFPGRGASVAQGYREVSVMRESRHHEEGVRHITYQAPTSQRRYVDEGEEDLYGEPSRRVVYR</sequence>
<dbReference type="AlphaFoldDB" id="A0A6A6WF70"/>
<feature type="compositionally biased region" description="Basic and acidic residues" evidence="1">
    <location>
        <begin position="421"/>
        <end position="433"/>
    </location>
</feature>
<feature type="compositionally biased region" description="Polar residues" evidence="1">
    <location>
        <begin position="384"/>
        <end position="414"/>
    </location>
</feature>
<name>A0A6A6WF70_9PEZI</name>
<feature type="compositionally biased region" description="Acidic residues" evidence="1">
    <location>
        <begin position="189"/>
        <end position="201"/>
    </location>
</feature>
<gene>
    <name evidence="2" type="ORF">EJ05DRAFT_474486</name>
</gene>
<dbReference type="EMBL" id="ML996568">
    <property type="protein sequence ID" value="KAF2760630.1"/>
    <property type="molecule type" value="Genomic_DNA"/>
</dbReference>
<feature type="region of interest" description="Disordered" evidence="1">
    <location>
        <begin position="764"/>
        <end position="805"/>
    </location>
</feature>
<dbReference type="RefSeq" id="XP_033603081.1">
    <property type="nucleotide sequence ID" value="XM_033743611.1"/>
</dbReference>
<proteinExistence type="predicted"/>
<dbReference type="Proteomes" id="UP000799437">
    <property type="component" value="Unassembled WGS sequence"/>
</dbReference>
<feature type="region of interest" description="Disordered" evidence="1">
    <location>
        <begin position="185"/>
        <end position="205"/>
    </location>
</feature>
<evidence type="ECO:0000313" key="3">
    <source>
        <dbReference type="Proteomes" id="UP000799437"/>
    </source>
</evidence>
<feature type="compositionally biased region" description="Polar residues" evidence="1">
    <location>
        <begin position="360"/>
        <end position="372"/>
    </location>
</feature>
<feature type="region of interest" description="Disordered" evidence="1">
    <location>
        <begin position="232"/>
        <end position="468"/>
    </location>
</feature>
<dbReference type="OrthoDB" id="5333304at2759"/>
<protein>
    <submittedName>
        <fullName evidence="2">Uncharacterized protein</fullName>
    </submittedName>
</protein>
<evidence type="ECO:0000313" key="2">
    <source>
        <dbReference type="EMBL" id="KAF2760630.1"/>
    </source>
</evidence>
<organism evidence="2 3">
    <name type="scientific">Pseudovirgaria hyperparasitica</name>
    <dbReference type="NCBI Taxonomy" id="470096"/>
    <lineage>
        <taxon>Eukaryota</taxon>
        <taxon>Fungi</taxon>
        <taxon>Dikarya</taxon>
        <taxon>Ascomycota</taxon>
        <taxon>Pezizomycotina</taxon>
        <taxon>Dothideomycetes</taxon>
        <taxon>Dothideomycetes incertae sedis</taxon>
        <taxon>Acrospermales</taxon>
        <taxon>Acrospermaceae</taxon>
        <taxon>Pseudovirgaria</taxon>
    </lineage>
</organism>